<dbReference type="Pfam" id="PF00497">
    <property type="entry name" value="SBP_bac_3"/>
    <property type="match status" value="1"/>
</dbReference>
<dbReference type="RefSeq" id="WP_186914398.1">
    <property type="nucleotide sequence ID" value="NZ_JACOFZ010000001.1"/>
</dbReference>
<evidence type="ECO:0000259" key="1">
    <source>
        <dbReference type="SMART" id="SM00062"/>
    </source>
</evidence>
<dbReference type="InterPro" id="IPR001638">
    <property type="entry name" value="Solute-binding_3/MltF_N"/>
</dbReference>
<sequence length="241" mass="27174">MTVAGASLFFTQFASAQELQAYTEDWPPYNYQQEGVVTGILTDILREACAVEKIQCSTQLVPWARAYKTVQETTNTLIYGIAKTPARESQLIWVGPVLPRTTWIFARPEVQNKLHSMSDLSALRIGMIRGEASADELLNAGVAKEAIVLFNSNNDVIRTFKLGKIDVLVNTEIGMAVNQKNFQIPDDKVKRVMKFYDGGSIYFGLNLHSDPVLVERLQNAVDKLRREGRIQQIVQQYTKKF</sequence>
<gene>
    <name evidence="2" type="ORF">H8K36_07185</name>
</gene>
<dbReference type="SUPFAM" id="SSF53850">
    <property type="entry name" value="Periplasmic binding protein-like II"/>
    <property type="match status" value="1"/>
</dbReference>
<organism evidence="2 3">
    <name type="scientific">Undibacterium nitidum</name>
    <dbReference type="NCBI Taxonomy" id="2762298"/>
    <lineage>
        <taxon>Bacteria</taxon>
        <taxon>Pseudomonadati</taxon>
        <taxon>Pseudomonadota</taxon>
        <taxon>Betaproteobacteria</taxon>
        <taxon>Burkholderiales</taxon>
        <taxon>Oxalobacteraceae</taxon>
        <taxon>Undibacterium</taxon>
    </lineage>
</organism>
<dbReference type="AlphaFoldDB" id="A0A923KTD0"/>
<dbReference type="Gene3D" id="3.40.190.10">
    <property type="entry name" value="Periplasmic binding protein-like II"/>
    <property type="match status" value="2"/>
</dbReference>
<name>A0A923KTD0_9BURK</name>
<dbReference type="Proteomes" id="UP000627446">
    <property type="component" value="Unassembled WGS sequence"/>
</dbReference>
<accession>A0A923KTD0</accession>
<dbReference type="EMBL" id="JACOFZ010000001">
    <property type="protein sequence ID" value="MBC3881147.1"/>
    <property type="molecule type" value="Genomic_DNA"/>
</dbReference>
<dbReference type="SMART" id="SM00062">
    <property type="entry name" value="PBPb"/>
    <property type="match status" value="1"/>
</dbReference>
<evidence type="ECO:0000313" key="2">
    <source>
        <dbReference type="EMBL" id="MBC3881147.1"/>
    </source>
</evidence>
<proteinExistence type="predicted"/>
<reference evidence="2" key="1">
    <citation type="submission" date="2020-08" db="EMBL/GenBank/DDBJ databases">
        <title>Novel species isolated from subtropical streams in China.</title>
        <authorList>
            <person name="Lu H."/>
        </authorList>
    </citation>
    <scope>NUCLEOTIDE SEQUENCE</scope>
    <source>
        <strain evidence="2">LX22W</strain>
    </source>
</reference>
<evidence type="ECO:0000313" key="3">
    <source>
        <dbReference type="Proteomes" id="UP000627446"/>
    </source>
</evidence>
<comment type="caution">
    <text evidence="2">The sequence shown here is derived from an EMBL/GenBank/DDBJ whole genome shotgun (WGS) entry which is preliminary data.</text>
</comment>
<protein>
    <submittedName>
        <fullName evidence="2">Transporter substrate-binding domain-containing protein</fullName>
    </submittedName>
</protein>
<dbReference type="PANTHER" id="PTHR38834">
    <property type="entry name" value="PERIPLASMIC SUBSTRATE BINDING PROTEIN FAMILY 3"/>
    <property type="match status" value="1"/>
</dbReference>
<feature type="domain" description="Solute-binding protein family 3/N-terminal" evidence="1">
    <location>
        <begin position="18"/>
        <end position="240"/>
    </location>
</feature>
<dbReference type="PANTHER" id="PTHR38834:SF3">
    <property type="entry name" value="SOLUTE-BINDING PROTEIN FAMILY 3_N-TERMINAL DOMAIN-CONTAINING PROTEIN"/>
    <property type="match status" value="1"/>
</dbReference>
<keyword evidence="3" id="KW-1185">Reference proteome</keyword>